<evidence type="ECO:0000256" key="1">
    <source>
        <dbReference type="PROSITE-ProRule" id="PRU00191"/>
    </source>
</evidence>
<keyword evidence="1" id="KW-0727">SH2 domain</keyword>
<dbReference type="RefSeq" id="XP_019639989.1">
    <property type="nucleotide sequence ID" value="XM_019784430.1"/>
</dbReference>
<dbReference type="GO" id="GO:0007165">
    <property type="term" value="P:signal transduction"/>
    <property type="evidence" value="ECO:0007669"/>
    <property type="project" value="InterPro"/>
</dbReference>
<dbReference type="GO" id="GO:0017124">
    <property type="term" value="F:SH3 domain binding"/>
    <property type="evidence" value="ECO:0007669"/>
    <property type="project" value="TreeGrafter"/>
</dbReference>
<dbReference type="PANTHER" id="PTHR15126">
    <property type="entry name" value="SH3-BINDING"/>
    <property type="match status" value="1"/>
</dbReference>
<dbReference type="InterPro" id="IPR035848">
    <property type="entry name" value="SH3BP2"/>
</dbReference>
<dbReference type="PROSITE" id="PS50001">
    <property type="entry name" value="SH2"/>
    <property type="match status" value="1"/>
</dbReference>
<name>A0A6P5A0Y4_BRABE</name>
<evidence type="ECO:0000259" key="3">
    <source>
        <dbReference type="PROSITE" id="PS50001"/>
    </source>
</evidence>
<feature type="region of interest" description="Disordered" evidence="2">
    <location>
        <begin position="549"/>
        <end position="571"/>
    </location>
</feature>
<gene>
    <name evidence="5 6" type="primary">LOC109481823</name>
</gene>
<dbReference type="OrthoDB" id="10254483at2759"/>
<feature type="region of interest" description="Disordered" evidence="2">
    <location>
        <begin position="62"/>
        <end position="186"/>
    </location>
</feature>
<feature type="region of interest" description="Disordered" evidence="2">
    <location>
        <begin position="601"/>
        <end position="669"/>
    </location>
</feature>
<feature type="compositionally biased region" description="Polar residues" evidence="2">
    <location>
        <begin position="265"/>
        <end position="285"/>
    </location>
</feature>
<dbReference type="Pfam" id="PF00017">
    <property type="entry name" value="SH2"/>
    <property type="match status" value="1"/>
</dbReference>
<evidence type="ECO:0000313" key="5">
    <source>
        <dbReference type="RefSeq" id="XP_019639988.1"/>
    </source>
</evidence>
<feature type="compositionally biased region" description="Basic and acidic residues" evidence="2">
    <location>
        <begin position="652"/>
        <end position="669"/>
    </location>
</feature>
<dbReference type="Proteomes" id="UP000515135">
    <property type="component" value="Unplaced"/>
</dbReference>
<feature type="region of interest" description="Disordered" evidence="2">
    <location>
        <begin position="778"/>
        <end position="803"/>
    </location>
</feature>
<dbReference type="SUPFAM" id="SSF55550">
    <property type="entry name" value="SH2 domain"/>
    <property type="match status" value="1"/>
</dbReference>
<dbReference type="InterPro" id="IPR036860">
    <property type="entry name" value="SH2_dom_sf"/>
</dbReference>
<dbReference type="GeneID" id="109481823"/>
<dbReference type="AlphaFoldDB" id="A0A6P5A0Y4"/>
<feature type="region of interest" description="Disordered" evidence="2">
    <location>
        <begin position="265"/>
        <end position="294"/>
    </location>
</feature>
<dbReference type="KEGG" id="bbel:109481823"/>
<sequence>MASGGSHSIHVNCRNEIKEEPITISRLTLSEENQVGDAAESKVANIDSFKFRDLQTSTKLVHGDNADSDMLYENNGSQGSESKDEDKHDFPGCQKEALATKIQNGSSFGLQSGNPTREGNKTALCSMENRTSDTDSCTSPKEVINQTEKDHGDVTDTDQIADGTPMAPHGNVERQEDTRDNGDLQKTPCSQLAVDLFQDGSGGSKTYQGQLIVKHPSTHAFHIKDGGTIQIDEACKVIVQEKMKVKNSSGVQLGRDNIVLRRQTSNNTGDTDALSTAASESPIHSSNKEKQFSGSTIRVGEADTIHVYREFEFENCHGMQFGDDNVTKMVDPEDSTESNPDLVNVCLDLDIDDRDEDDMFKKLGNEDCRREFCRRLASRGGANCELEEATRGCILLKMKVPTEQDRLRLIQMAKDGTFKDIFLETFLPDYAKRGKNVRVNLAIAVTNPSQAIVDEMKAPSNGHKDVVIVEVGGHPSTPGILRTVSASPLSASPEEIDDQGASQSGENMDSHKDPDEHLQEEEDYLQVLVDGPRVTPVGAEAAEDVGAFREKPLPPTPTSKMASPSKGWYGQEGPARPPVPLLKEGTRSPKKALVSAYMKGVSTLPPHHTESKGKVPSPPWKELKGPGVKKASEPIDVTSPGRTSGRMVWQRKTGEGNARDAKNEKKERSGMARALGAEMTQKFGGNWQAAAAVCRGNWQTAKPRTPDKPVPAVKPGFHPKPGLTPKPGASPKPGLARKPGHPSRQGMKPLVRPRKPQVKVQEIMEEIYEYEEDEEVSVNNQGIRRTPPEGSSFSKNLNEDPESEIDDVMPAVVSEDVDVEKAESCLRSSQVNGKYFLRPSKQDKGKMVLVVYDRAGQKYRKFKMYGLGYQLYLHKGAPTFLSMSDLLRHYQYHNLPVKDGVEIRLTEPYQGH</sequence>
<feature type="region of interest" description="Disordered" evidence="2">
    <location>
        <begin position="699"/>
        <end position="758"/>
    </location>
</feature>
<feature type="compositionally biased region" description="Polar residues" evidence="2">
    <location>
        <begin position="778"/>
        <end position="796"/>
    </location>
</feature>
<feature type="compositionally biased region" description="Polar residues" evidence="2">
    <location>
        <begin position="101"/>
        <end position="117"/>
    </location>
</feature>
<keyword evidence="4" id="KW-1185">Reference proteome</keyword>
<protein>
    <submittedName>
        <fullName evidence="5 6">Uncharacterized protein LOC109481823</fullName>
    </submittedName>
</protein>
<dbReference type="InterPro" id="IPR000980">
    <property type="entry name" value="SH2"/>
</dbReference>
<evidence type="ECO:0000313" key="6">
    <source>
        <dbReference type="RefSeq" id="XP_019639989.1"/>
    </source>
</evidence>
<feature type="compositionally biased region" description="Basic and acidic residues" evidence="2">
    <location>
        <begin position="171"/>
        <end position="183"/>
    </location>
</feature>
<proteinExistence type="predicted"/>
<feature type="compositionally biased region" description="Basic and acidic residues" evidence="2">
    <location>
        <begin position="508"/>
        <end position="517"/>
    </location>
</feature>
<dbReference type="PANTHER" id="PTHR15126:SF4">
    <property type="entry name" value="SH3 DOMAIN-BINDING PROTEIN 2"/>
    <property type="match status" value="1"/>
</dbReference>
<feature type="region of interest" description="Disordered" evidence="2">
    <location>
        <begin position="487"/>
        <end position="519"/>
    </location>
</feature>
<evidence type="ECO:0000256" key="2">
    <source>
        <dbReference type="SAM" id="MobiDB-lite"/>
    </source>
</evidence>
<dbReference type="Gene3D" id="3.30.505.10">
    <property type="entry name" value="SH2 domain"/>
    <property type="match status" value="1"/>
</dbReference>
<feature type="compositionally biased region" description="Basic and acidic residues" evidence="2">
    <location>
        <begin position="81"/>
        <end position="90"/>
    </location>
</feature>
<organism evidence="4 6">
    <name type="scientific">Branchiostoma belcheri</name>
    <name type="common">Amphioxus</name>
    <dbReference type="NCBI Taxonomy" id="7741"/>
    <lineage>
        <taxon>Eukaryota</taxon>
        <taxon>Metazoa</taxon>
        <taxon>Chordata</taxon>
        <taxon>Cephalochordata</taxon>
        <taxon>Leptocardii</taxon>
        <taxon>Amphioxiformes</taxon>
        <taxon>Branchiostomatidae</taxon>
        <taxon>Branchiostoma</taxon>
    </lineage>
</organism>
<evidence type="ECO:0000313" key="4">
    <source>
        <dbReference type="Proteomes" id="UP000515135"/>
    </source>
</evidence>
<accession>A0A6P5A0Y4</accession>
<dbReference type="RefSeq" id="XP_019639988.1">
    <property type="nucleotide sequence ID" value="XM_019784429.1"/>
</dbReference>
<reference evidence="5 6" key="1">
    <citation type="submission" date="2025-04" db="UniProtKB">
        <authorList>
            <consortium name="RefSeq"/>
        </authorList>
    </citation>
    <scope>IDENTIFICATION</scope>
    <source>
        <tissue evidence="5 6">Gonad</tissue>
    </source>
</reference>
<feature type="domain" description="SH2" evidence="3">
    <location>
        <begin position="812"/>
        <end position="909"/>
    </location>
</feature>